<proteinExistence type="inferred from homology"/>
<dbReference type="GO" id="GO:0008652">
    <property type="term" value="P:amino acid biosynthetic process"/>
    <property type="evidence" value="ECO:0007669"/>
    <property type="project" value="UniProtKB-KW"/>
</dbReference>
<dbReference type="GO" id="GO:0005829">
    <property type="term" value="C:cytosol"/>
    <property type="evidence" value="ECO:0007669"/>
    <property type="project" value="TreeGrafter"/>
</dbReference>
<evidence type="ECO:0000256" key="4">
    <source>
        <dbReference type="ARBA" id="ARBA00022605"/>
    </source>
</evidence>
<keyword evidence="10 11" id="KW-0456">Lyase</keyword>
<keyword evidence="9 11" id="KW-0057">Aromatic amino acid biosynthesis</keyword>
<feature type="binding site" evidence="11">
    <location>
        <begin position="301"/>
        <end position="305"/>
    </location>
    <ligand>
        <name>FMN</name>
        <dbReference type="ChEBI" id="CHEBI:58210"/>
    </ligand>
</feature>
<keyword evidence="7 11" id="KW-0274">FAD</keyword>
<comment type="caution">
    <text evidence="13">The sequence shown here is derived from an EMBL/GenBank/DDBJ whole genome shotgun (WGS) entry which is preliminary data.</text>
</comment>
<dbReference type="GO" id="GO:0009423">
    <property type="term" value="P:chorismate biosynthetic process"/>
    <property type="evidence" value="ECO:0007669"/>
    <property type="project" value="UniProtKB-UniRule"/>
</dbReference>
<dbReference type="HAMAP" id="MF_00300">
    <property type="entry name" value="Chorismate_synth"/>
    <property type="match status" value="1"/>
</dbReference>
<dbReference type="AlphaFoldDB" id="A0A832H2U2"/>
<dbReference type="InterPro" id="IPR000453">
    <property type="entry name" value="Chorismate_synth"/>
</dbReference>
<dbReference type="SUPFAM" id="SSF103263">
    <property type="entry name" value="Chorismate synthase, AroC"/>
    <property type="match status" value="1"/>
</dbReference>
<dbReference type="PANTHER" id="PTHR21085">
    <property type="entry name" value="CHORISMATE SYNTHASE"/>
    <property type="match status" value="1"/>
</dbReference>
<dbReference type="PROSITE" id="PS00789">
    <property type="entry name" value="CHORISMATE_SYNTHASE_3"/>
    <property type="match status" value="1"/>
</dbReference>
<dbReference type="InterPro" id="IPR020541">
    <property type="entry name" value="Chorismate_synthase_CS"/>
</dbReference>
<gene>
    <name evidence="11" type="primary">aroC</name>
    <name evidence="13" type="ORF">ENR47_07300</name>
</gene>
<feature type="binding site" evidence="11">
    <location>
        <position position="286"/>
    </location>
    <ligand>
        <name>FMN</name>
        <dbReference type="ChEBI" id="CHEBI:58210"/>
    </ligand>
</feature>
<dbReference type="PANTHER" id="PTHR21085:SF0">
    <property type="entry name" value="CHORISMATE SYNTHASE"/>
    <property type="match status" value="1"/>
</dbReference>
<evidence type="ECO:0000256" key="9">
    <source>
        <dbReference type="ARBA" id="ARBA00023141"/>
    </source>
</evidence>
<comment type="catalytic activity">
    <reaction evidence="11 12">
        <text>5-O-(1-carboxyvinyl)-3-phosphoshikimate = chorismate + phosphate</text>
        <dbReference type="Rhea" id="RHEA:21020"/>
        <dbReference type="ChEBI" id="CHEBI:29748"/>
        <dbReference type="ChEBI" id="CHEBI:43474"/>
        <dbReference type="ChEBI" id="CHEBI:57701"/>
        <dbReference type="EC" id="4.2.3.5"/>
    </reaction>
</comment>
<comment type="cofactor">
    <cofactor evidence="11 12">
        <name>FMNH2</name>
        <dbReference type="ChEBI" id="CHEBI:57618"/>
    </cofactor>
    <text evidence="11 12">Reduced FMN (FMNH(2)).</text>
</comment>
<comment type="caution">
    <text evidence="11">Lacks conserved residue(s) required for the propagation of feature annotation.</text>
</comment>
<keyword evidence="5 11" id="KW-0285">Flavoprotein</keyword>
<keyword evidence="6 11" id="KW-0288">FMN</keyword>
<feature type="binding site" evidence="11">
    <location>
        <position position="47"/>
    </location>
    <ligand>
        <name>NADP(+)</name>
        <dbReference type="ChEBI" id="CHEBI:58349"/>
    </ligand>
</feature>
<dbReference type="NCBIfam" id="TIGR00033">
    <property type="entry name" value="aroC"/>
    <property type="match status" value="1"/>
</dbReference>
<dbReference type="CDD" id="cd07304">
    <property type="entry name" value="Chorismate_synthase"/>
    <property type="match status" value="1"/>
</dbReference>
<feature type="binding site" evidence="11">
    <location>
        <position position="53"/>
    </location>
    <ligand>
        <name>NADP(+)</name>
        <dbReference type="ChEBI" id="CHEBI:58349"/>
    </ligand>
</feature>
<evidence type="ECO:0000256" key="1">
    <source>
        <dbReference type="ARBA" id="ARBA00005044"/>
    </source>
</evidence>
<dbReference type="UniPathway" id="UPA00053">
    <property type="reaction ID" value="UER00090"/>
</dbReference>
<evidence type="ECO:0000256" key="2">
    <source>
        <dbReference type="ARBA" id="ARBA00008014"/>
    </source>
</evidence>
<reference evidence="13" key="1">
    <citation type="journal article" date="2020" name="mSystems">
        <title>Genome- and Community-Level Interaction Insights into Carbon Utilization and Element Cycling Functions of Hydrothermarchaeota in Hydrothermal Sediment.</title>
        <authorList>
            <person name="Zhou Z."/>
            <person name="Liu Y."/>
            <person name="Xu W."/>
            <person name="Pan J."/>
            <person name="Luo Z.H."/>
            <person name="Li M."/>
        </authorList>
    </citation>
    <scope>NUCLEOTIDE SEQUENCE [LARGE SCALE GENOMIC DNA]</scope>
    <source>
        <strain evidence="13">SpSt-402</strain>
    </source>
</reference>
<dbReference type="PIRSF" id="PIRSF001456">
    <property type="entry name" value="Chorismate_synth"/>
    <property type="match status" value="1"/>
</dbReference>
<dbReference type="Pfam" id="PF01264">
    <property type="entry name" value="Chorismate_synt"/>
    <property type="match status" value="1"/>
</dbReference>
<dbReference type="EMBL" id="DSRD01000470">
    <property type="protein sequence ID" value="HGW94072.1"/>
    <property type="molecule type" value="Genomic_DNA"/>
</dbReference>
<dbReference type="GO" id="GO:0010181">
    <property type="term" value="F:FMN binding"/>
    <property type="evidence" value="ECO:0007669"/>
    <property type="project" value="TreeGrafter"/>
</dbReference>
<evidence type="ECO:0000256" key="8">
    <source>
        <dbReference type="ARBA" id="ARBA00022857"/>
    </source>
</evidence>
<dbReference type="InterPro" id="IPR035904">
    <property type="entry name" value="Chorismate_synth_AroC_sf"/>
</dbReference>
<dbReference type="PROSITE" id="PS00788">
    <property type="entry name" value="CHORISMATE_SYNTHASE_2"/>
    <property type="match status" value="1"/>
</dbReference>
<evidence type="ECO:0000256" key="11">
    <source>
        <dbReference type="HAMAP-Rule" id="MF_00300"/>
    </source>
</evidence>
<feature type="binding site" evidence="11">
    <location>
        <position position="327"/>
    </location>
    <ligand>
        <name>FMN</name>
        <dbReference type="ChEBI" id="CHEBI:58210"/>
    </ligand>
</feature>
<feature type="binding site" evidence="11">
    <location>
        <begin position="124"/>
        <end position="126"/>
    </location>
    <ligand>
        <name>FMN</name>
        <dbReference type="ChEBI" id="CHEBI:58210"/>
    </ligand>
</feature>
<evidence type="ECO:0000256" key="7">
    <source>
        <dbReference type="ARBA" id="ARBA00022827"/>
    </source>
</evidence>
<dbReference type="Gene3D" id="3.60.150.10">
    <property type="entry name" value="Chorismate synthase AroC"/>
    <property type="match status" value="1"/>
</dbReference>
<dbReference type="NCBIfam" id="NF003793">
    <property type="entry name" value="PRK05382.1"/>
    <property type="match status" value="1"/>
</dbReference>
<keyword evidence="4 11" id="KW-0028">Amino-acid biosynthesis</keyword>
<dbReference type="PROSITE" id="PS00787">
    <property type="entry name" value="CHORISMATE_SYNTHASE_1"/>
    <property type="match status" value="1"/>
</dbReference>
<evidence type="ECO:0000256" key="6">
    <source>
        <dbReference type="ARBA" id="ARBA00022643"/>
    </source>
</evidence>
<organism evidence="13">
    <name type="scientific">Oscillatoriales cyanobacterium SpSt-402</name>
    <dbReference type="NCBI Taxonomy" id="2282168"/>
    <lineage>
        <taxon>Bacteria</taxon>
        <taxon>Bacillati</taxon>
        <taxon>Cyanobacteriota</taxon>
        <taxon>Cyanophyceae</taxon>
        <taxon>Oscillatoriophycideae</taxon>
        <taxon>Oscillatoriales</taxon>
    </lineage>
</organism>
<name>A0A832H2U2_9CYAN</name>
<evidence type="ECO:0000256" key="3">
    <source>
        <dbReference type="ARBA" id="ARBA00013036"/>
    </source>
</evidence>
<protein>
    <recommendedName>
        <fullName evidence="3 11">Chorismate synthase</fullName>
        <shortName evidence="11">CS</shortName>
        <ecNumber evidence="3 11">4.2.3.5</ecNumber>
    </recommendedName>
    <alternativeName>
        <fullName evidence="11">5-enolpyruvylshikimate-3-phosphate phospholyase</fullName>
    </alternativeName>
</protein>
<dbReference type="FunFam" id="3.60.150.10:FF:000003">
    <property type="entry name" value="Chorismate synthase"/>
    <property type="match status" value="1"/>
</dbReference>
<accession>A0A832H2U2</accession>
<evidence type="ECO:0000313" key="13">
    <source>
        <dbReference type="EMBL" id="HGW94072.1"/>
    </source>
</evidence>
<comment type="subunit">
    <text evidence="11">Homotetramer.</text>
</comment>
<dbReference type="EC" id="4.2.3.5" evidence="3 11"/>
<dbReference type="GO" id="GO:0009073">
    <property type="term" value="P:aromatic amino acid family biosynthetic process"/>
    <property type="evidence" value="ECO:0007669"/>
    <property type="project" value="UniProtKB-KW"/>
</dbReference>
<evidence type="ECO:0000256" key="10">
    <source>
        <dbReference type="ARBA" id="ARBA00023239"/>
    </source>
</evidence>
<comment type="function">
    <text evidence="11">Catalyzes the anti-1,4-elimination of the C-3 phosphate and the C-6 proR hydrogen from 5-enolpyruvylshikimate-3-phosphate (EPSP) to yield chorismate, which is the branch point compound that serves as the starting substrate for the three terminal pathways of aromatic amino acid biosynthesis. This reaction introduces a second double bond into the aromatic ring system.</text>
</comment>
<keyword evidence="8 11" id="KW-0521">NADP</keyword>
<comment type="similarity">
    <text evidence="2 11 12">Belongs to the chorismate synthase family.</text>
</comment>
<sequence>MGNTFGHLFRITTFGESHGGGVGVVIDGCPPRLEISREEIQFELDRRRPGQSKITTPRKEADQCEILSGVFEGKTLGTPISILVRNQDQRSQDYDEMAVKYRPSHADATYDAKYGIRNYQGGGRSSARETIGRVAAGAIAKKILHQVAGVEIVGYVKRIKDLEGTIDPETVTLEQVESNIVRCPDGEAADRMVDLIEHYRDQGDSLGGVVECVARKVPKGLGMPVFDKLEADLAKAVMSLPATKGFEIGSGFAGTLMPGSEHNDEFYIDDESNIRTRTNRSGGVQGGISNGETIIIRVAFKPTATIRKEQKTVTKDGEEVTLAAKGRHDPCVLPRAVPMVEAMVALVLCDHLLRQQGQCGVL</sequence>
<comment type="pathway">
    <text evidence="1 11 12">Metabolic intermediate biosynthesis; chorismate biosynthesis; chorismate from D-erythrose 4-phosphate and phosphoenolpyruvate: step 7/7.</text>
</comment>
<dbReference type="GO" id="GO:0004107">
    <property type="term" value="F:chorismate synthase activity"/>
    <property type="evidence" value="ECO:0007669"/>
    <property type="project" value="UniProtKB-UniRule"/>
</dbReference>
<evidence type="ECO:0000256" key="12">
    <source>
        <dbReference type="RuleBase" id="RU000605"/>
    </source>
</evidence>
<evidence type="ECO:0000256" key="5">
    <source>
        <dbReference type="ARBA" id="ARBA00022630"/>
    </source>
</evidence>